<dbReference type="InterPro" id="IPR036388">
    <property type="entry name" value="WH-like_DNA-bd_sf"/>
</dbReference>
<dbReference type="SMART" id="SM00843">
    <property type="entry name" value="Ftsk_gamma"/>
    <property type="match status" value="1"/>
</dbReference>
<protein>
    <submittedName>
        <fullName evidence="8">DNA translocase FtsK</fullName>
    </submittedName>
</protein>
<evidence type="ECO:0000256" key="4">
    <source>
        <dbReference type="ARBA" id="ARBA00023125"/>
    </source>
</evidence>
<evidence type="ECO:0000259" key="7">
    <source>
        <dbReference type="PROSITE" id="PS50901"/>
    </source>
</evidence>
<dbReference type="Gene3D" id="1.10.10.10">
    <property type="entry name" value="Winged helix-like DNA-binding domain superfamily/Winged helix DNA-binding domain"/>
    <property type="match status" value="1"/>
</dbReference>
<dbReference type="InterPro" id="IPR018541">
    <property type="entry name" value="Ftsk_gamma"/>
</dbReference>
<feature type="compositionally biased region" description="Basic and acidic residues" evidence="6">
    <location>
        <begin position="216"/>
        <end position="226"/>
    </location>
</feature>
<evidence type="ECO:0000256" key="1">
    <source>
        <dbReference type="ARBA" id="ARBA00006474"/>
    </source>
</evidence>
<dbReference type="SUPFAM" id="SSF52540">
    <property type="entry name" value="P-loop containing nucleoside triphosphate hydrolases"/>
    <property type="match status" value="1"/>
</dbReference>
<feature type="region of interest" description="Disordered" evidence="6">
    <location>
        <begin position="125"/>
        <end position="180"/>
    </location>
</feature>
<dbReference type="PANTHER" id="PTHR22683">
    <property type="entry name" value="SPORULATION PROTEIN RELATED"/>
    <property type="match status" value="1"/>
</dbReference>
<dbReference type="PROSITE" id="PS50901">
    <property type="entry name" value="FTSK"/>
    <property type="match status" value="1"/>
</dbReference>
<feature type="compositionally biased region" description="Basic and acidic residues" evidence="6">
    <location>
        <begin position="362"/>
        <end position="372"/>
    </location>
</feature>
<dbReference type="InterPro" id="IPR036390">
    <property type="entry name" value="WH_DNA-bd_sf"/>
</dbReference>
<dbReference type="Gene3D" id="3.30.980.40">
    <property type="match status" value="1"/>
</dbReference>
<keyword evidence="4" id="KW-0238">DNA-binding</keyword>
<feature type="compositionally biased region" description="Basic and acidic residues" evidence="6">
    <location>
        <begin position="156"/>
        <end position="180"/>
    </location>
</feature>
<reference evidence="8 9" key="1">
    <citation type="submission" date="2024-03" db="EMBL/GenBank/DDBJ databases">
        <title>Bacilli Hybrid Assemblies.</title>
        <authorList>
            <person name="Kovac J."/>
        </authorList>
    </citation>
    <scope>NUCLEOTIDE SEQUENCE [LARGE SCALE GENOMIC DNA]</scope>
    <source>
        <strain evidence="8 9">FSL R7-0666</strain>
    </source>
</reference>
<comment type="caution">
    <text evidence="8">The sequence shown here is derived from an EMBL/GenBank/DDBJ whole genome shotgun (WGS) entry which is preliminary data.</text>
</comment>
<feature type="compositionally biased region" description="Polar residues" evidence="6">
    <location>
        <begin position="296"/>
        <end position="305"/>
    </location>
</feature>
<dbReference type="InterPro" id="IPR041027">
    <property type="entry name" value="FtsK_alpha"/>
</dbReference>
<comment type="similarity">
    <text evidence="1">Belongs to the FtsK/SpoIIIE/SftA family.</text>
</comment>
<keyword evidence="9" id="KW-1185">Reference proteome</keyword>
<dbReference type="Gene3D" id="3.40.50.300">
    <property type="entry name" value="P-loop containing nucleotide triphosphate hydrolases"/>
    <property type="match status" value="1"/>
</dbReference>
<evidence type="ECO:0000256" key="3">
    <source>
        <dbReference type="ARBA" id="ARBA00022840"/>
    </source>
</evidence>
<gene>
    <name evidence="8" type="ORF">MKY91_14940</name>
</gene>
<dbReference type="SUPFAM" id="SSF46785">
    <property type="entry name" value="Winged helix' DNA-binding domain"/>
    <property type="match status" value="1"/>
</dbReference>
<feature type="region of interest" description="Disordered" evidence="6">
    <location>
        <begin position="200"/>
        <end position="269"/>
    </location>
</feature>
<name>A0ABU9VKL7_9BACI</name>
<evidence type="ECO:0000256" key="2">
    <source>
        <dbReference type="ARBA" id="ARBA00022741"/>
    </source>
</evidence>
<dbReference type="Pfam" id="PF01580">
    <property type="entry name" value="FtsK_SpoIIIE"/>
    <property type="match status" value="1"/>
</dbReference>
<sequence>MEPLNRFQKWIQQTFFGSEQDVEPEDKELADKKVNKAERKSSYSSYQESTDHTPRITYQYAKSRGVRFPEEMEEQAKEMMNDRAVDETKWEKKFGTEASQSKDSKRIQYSYQEDVEEKKERVKFNNPDFKPTAIPSPIHGFRKVTPSQRTQLTLHNSEDDHHSIKGEAHPKGSWLRERQEHNKRLEDAVFEKLRRPVKPLTEWNHAPNHTEPVEEVQVHEKEKVKAGQDQAELNDDGYSPNESSESSSFVKSEIVIEEQVSQEDSISQDAQTVEVDQAATALYDETEVVPMPEGELNSSVEDNNQVEYKDEVEVVVEEPNVEDTILTNENSIASTQIEEVETQVQAEVTEPGSEPEQVGTKESVKTAEEQVKPKTNGKPSIPFNVLMMPKDKQSQPAQQMKQTSDDSYQKPGIQLLRYPEAKRATDTEWLEEQATLLEETLQSFHVDAKVVHTTMGPSVTRYEIQPARGVKVNKVTNLTDDIKMALSAKEIRIEAPIPGKNTIGIEVPNLHPEAVWLREILRRDVFIQPDSPMTVALGLDISGQPIVTDLRKMPHGLVAGATGSGKSVCINSILISLLYKASPDEVKLLLVDPKMVELAPYNDVPHLVAPVITDAKQATIALKWVVGEMERRYEQFSQKGVRDVGRYNELYSDNPNKPAMPYILVVIDELADLMMVAPQDVEDSICRIAQKARACGIHLLVATQRPSVDVITGLIKANIPTRIAFSVSSQTDSRTILDMNGAERLLGRGDMLFNENGSPKPVRVQGTFVTDEEIEDVIAHVKKQRKPEFLLDTEQMQKTVEQTEQEDELFEEACYHVINQGNASASNLQRRFRIGYNRAARLIDMLEARGVITGAMGSKPRQVLIDEMSVDKVLGYTD</sequence>
<evidence type="ECO:0000256" key="5">
    <source>
        <dbReference type="PROSITE-ProRule" id="PRU00289"/>
    </source>
</evidence>
<feature type="region of interest" description="Disordered" evidence="6">
    <location>
        <begin position="287"/>
        <end position="306"/>
    </location>
</feature>
<organism evidence="8 9">
    <name type="scientific">Alkalicoccobacillus gibsonii</name>
    <dbReference type="NCBI Taxonomy" id="79881"/>
    <lineage>
        <taxon>Bacteria</taxon>
        <taxon>Bacillati</taxon>
        <taxon>Bacillota</taxon>
        <taxon>Bacilli</taxon>
        <taxon>Bacillales</taxon>
        <taxon>Bacillaceae</taxon>
        <taxon>Alkalicoccobacillus</taxon>
    </lineage>
</organism>
<dbReference type="Proteomes" id="UP001418796">
    <property type="component" value="Unassembled WGS sequence"/>
</dbReference>
<keyword evidence="3 5" id="KW-0067">ATP-binding</keyword>
<feature type="compositionally biased region" description="Basic and acidic residues" evidence="6">
    <location>
        <begin position="27"/>
        <end position="41"/>
    </location>
</feature>
<feature type="compositionally biased region" description="Low complexity" evidence="6">
    <location>
        <begin position="242"/>
        <end position="253"/>
    </location>
</feature>
<dbReference type="Pfam" id="PF09397">
    <property type="entry name" value="FtsK_gamma"/>
    <property type="match status" value="1"/>
</dbReference>
<dbReference type="RefSeq" id="WP_343131139.1">
    <property type="nucleotide sequence ID" value="NZ_JBCITK010000001.1"/>
</dbReference>
<keyword evidence="2 5" id="KW-0547">Nucleotide-binding</keyword>
<proteinExistence type="inferred from homology"/>
<dbReference type="InterPro" id="IPR050206">
    <property type="entry name" value="FtsK/SpoIIIE/SftA"/>
</dbReference>
<evidence type="ECO:0000313" key="9">
    <source>
        <dbReference type="Proteomes" id="UP001418796"/>
    </source>
</evidence>
<feature type="region of interest" description="Disordered" evidence="6">
    <location>
        <begin position="18"/>
        <end position="55"/>
    </location>
</feature>
<feature type="compositionally biased region" description="Polar residues" evidence="6">
    <location>
        <begin position="145"/>
        <end position="155"/>
    </location>
</feature>
<dbReference type="InterPro" id="IPR027417">
    <property type="entry name" value="P-loop_NTPase"/>
</dbReference>
<feature type="region of interest" description="Disordered" evidence="6">
    <location>
        <begin position="348"/>
        <end position="384"/>
    </location>
</feature>
<dbReference type="PANTHER" id="PTHR22683:SF42">
    <property type="entry name" value="DNA TRANSLOCASE SFTA"/>
    <property type="match status" value="1"/>
</dbReference>
<evidence type="ECO:0000256" key="6">
    <source>
        <dbReference type="SAM" id="MobiDB-lite"/>
    </source>
</evidence>
<dbReference type="EMBL" id="JBCITK010000001">
    <property type="protein sequence ID" value="MEN0644446.1"/>
    <property type="molecule type" value="Genomic_DNA"/>
</dbReference>
<evidence type="ECO:0000313" key="8">
    <source>
        <dbReference type="EMBL" id="MEN0644446.1"/>
    </source>
</evidence>
<feature type="binding site" evidence="5">
    <location>
        <begin position="560"/>
        <end position="567"/>
    </location>
    <ligand>
        <name>ATP</name>
        <dbReference type="ChEBI" id="CHEBI:30616"/>
    </ligand>
</feature>
<accession>A0ABU9VKL7</accession>
<dbReference type="InterPro" id="IPR002543">
    <property type="entry name" value="FtsK_dom"/>
</dbReference>
<dbReference type="Pfam" id="PF17854">
    <property type="entry name" value="FtsK_alpha"/>
    <property type="match status" value="1"/>
</dbReference>
<feature type="domain" description="FtsK" evidence="7">
    <location>
        <begin position="543"/>
        <end position="734"/>
    </location>
</feature>